<sequence length="75" mass="8333">MRYGEYPLPRGACLNLGDRRYLYTTGYVPSLGRYPHGHVATPVQITDHIGDSATGDLLREGLPLTKMNWSSAHFA</sequence>
<dbReference type="Proteomes" id="UP001519654">
    <property type="component" value="Unassembled WGS sequence"/>
</dbReference>
<comment type="caution">
    <text evidence="1">The sequence shown here is derived from an EMBL/GenBank/DDBJ whole genome shotgun (WGS) entry which is preliminary data.</text>
</comment>
<name>A0ABS5YWH2_9ACTN</name>
<dbReference type="InterPro" id="IPR036397">
    <property type="entry name" value="RNaseH_sf"/>
</dbReference>
<reference evidence="1 2" key="1">
    <citation type="submission" date="2021-06" db="EMBL/GenBank/DDBJ databases">
        <title>Actinoplanes lichenicola sp. nov., and Actinoplanes ovalisporus sp. nov., isolated from lichen in Thailand.</title>
        <authorList>
            <person name="Saeng-In P."/>
            <person name="Kanchanasin P."/>
            <person name="Yuki M."/>
            <person name="Kudo T."/>
            <person name="Ohkuma M."/>
            <person name="Phongsopitanun W."/>
            <person name="Tanasupawat S."/>
        </authorList>
    </citation>
    <scope>NUCLEOTIDE SEQUENCE [LARGE SCALE GENOMIC DNA]</scope>
    <source>
        <strain evidence="1 2">NBRC 110975</strain>
    </source>
</reference>
<organism evidence="1 2">
    <name type="scientific">Paractinoplanes bogorensis</name>
    <dbReference type="NCBI Taxonomy" id="1610840"/>
    <lineage>
        <taxon>Bacteria</taxon>
        <taxon>Bacillati</taxon>
        <taxon>Actinomycetota</taxon>
        <taxon>Actinomycetes</taxon>
        <taxon>Micromonosporales</taxon>
        <taxon>Micromonosporaceae</taxon>
        <taxon>Paractinoplanes</taxon>
    </lineage>
</organism>
<dbReference type="EMBL" id="JAHKKG010000010">
    <property type="protein sequence ID" value="MBU2667787.1"/>
    <property type="molecule type" value="Genomic_DNA"/>
</dbReference>
<dbReference type="RefSeq" id="WP_215792060.1">
    <property type="nucleotide sequence ID" value="NZ_JAHKKG010000010.1"/>
</dbReference>
<keyword evidence="2" id="KW-1185">Reference proteome</keyword>
<evidence type="ECO:0000313" key="1">
    <source>
        <dbReference type="EMBL" id="MBU2667787.1"/>
    </source>
</evidence>
<proteinExistence type="predicted"/>
<evidence type="ECO:0000313" key="2">
    <source>
        <dbReference type="Proteomes" id="UP001519654"/>
    </source>
</evidence>
<accession>A0ABS5YWH2</accession>
<gene>
    <name evidence="1" type="ORF">KOI35_30175</name>
</gene>
<dbReference type="Gene3D" id="3.30.420.10">
    <property type="entry name" value="Ribonuclease H-like superfamily/Ribonuclease H"/>
    <property type="match status" value="1"/>
</dbReference>
<dbReference type="InterPro" id="IPR012337">
    <property type="entry name" value="RNaseH-like_sf"/>
</dbReference>
<protein>
    <submittedName>
        <fullName evidence="1">Uncharacterized protein</fullName>
    </submittedName>
</protein>
<dbReference type="SUPFAM" id="SSF53098">
    <property type="entry name" value="Ribonuclease H-like"/>
    <property type="match status" value="1"/>
</dbReference>